<feature type="region of interest" description="Disordered" evidence="1">
    <location>
        <begin position="66"/>
        <end position="107"/>
    </location>
</feature>
<evidence type="ECO:0000313" key="2">
    <source>
        <dbReference type="EMBL" id="KAJ8407458.1"/>
    </source>
</evidence>
<feature type="region of interest" description="Disordered" evidence="1">
    <location>
        <begin position="1"/>
        <end position="31"/>
    </location>
</feature>
<evidence type="ECO:0000313" key="3">
    <source>
        <dbReference type="Proteomes" id="UP001221898"/>
    </source>
</evidence>
<organism evidence="2 3">
    <name type="scientific">Aldrovandia affinis</name>
    <dbReference type="NCBI Taxonomy" id="143900"/>
    <lineage>
        <taxon>Eukaryota</taxon>
        <taxon>Metazoa</taxon>
        <taxon>Chordata</taxon>
        <taxon>Craniata</taxon>
        <taxon>Vertebrata</taxon>
        <taxon>Euteleostomi</taxon>
        <taxon>Actinopterygii</taxon>
        <taxon>Neopterygii</taxon>
        <taxon>Teleostei</taxon>
        <taxon>Notacanthiformes</taxon>
        <taxon>Halosauridae</taxon>
        <taxon>Aldrovandia</taxon>
    </lineage>
</organism>
<dbReference type="EMBL" id="JAINUG010000038">
    <property type="protein sequence ID" value="KAJ8407458.1"/>
    <property type="molecule type" value="Genomic_DNA"/>
</dbReference>
<dbReference type="AlphaFoldDB" id="A0AAD7WSJ9"/>
<comment type="caution">
    <text evidence="2">The sequence shown here is derived from an EMBL/GenBank/DDBJ whole genome shotgun (WGS) entry which is preliminary data.</text>
</comment>
<keyword evidence="3" id="KW-1185">Reference proteome</keyword>
<gene>
    <name evidence="2" type="ORF">AAFF_G00273150</name>
</gene>
<name>A0AAD7WSJ9_9TELE</name>
<evidence type="ECO:0000256" key="1">
    <source>
        <dbReference type="SAM" id="MobiDB-lite"/>
    </source>
</evidence>
<feature type="compositionally biased region" description="Gly residues" evidence="1">
    <location>
        <begin position="1"/>
        <end position="12"/>
    </location>
</feature>
<reference evidence="2" key="1">
    <citation type="journal article" date="2023" name="Science">
        <title>Genome structures resolve the early diversification of teleost fishes.</title>
        <authorList>
            <person name="Parey E."/>
            <person name="Louis A."/>
            <person name="Montfort J."/>
            <person name="Bouchez O."/>
            <person name="Roques C."/>
            <person name="Iampietro C."/>
            <person name="Lluch J."/>
            <person name="Castinel A."/>
            <person name="Donnadieu C."/>
            <person name="Desvignes T."/>
            <person name="Floi Bucao C."/>
            <person name="Jouanno E."/>
            <person name="Wen M."/>
            <person name="Mejri S."/>
            <person name="Dirks R."/>
            <person name="Jansen H."/>
            <person name="Henkel C."/>
            <person name="Chen W.J."/>
            <person name="Zahm M."/>
            <person name="Cabau C."/>
            <person name="Klopp C."/>
            <person name="Thompson A.W."/>
            <person name="Robinson-Rechavi M."/>
            <person name="Braasch I."/>
            <person name="Lecointre G."/>
            <person name="Bobe J."/>
            <person name="Postlethwait J.H."/>
            <person name="Berthelot C."/>
            <person name="Roest Crollius H."/>
            <person name="Guiguen Y."/>
        </authorList>
    </citation>
    <scope>NUCLEOTIDE SEQUENCE</scope>
    <source>
        <strain evidence="2">NC1722</strain>
    </source>
</reference>
<proteinExistence type="predicted"/>
<sequence>MGELGGVGGGQQTGLVSGPPLCPGGHGEARPPAVLLNCQTGLIRADRWEAHWLRSDLAVRFTLSLPGAESRSGDPGNPGTPAPTPTDRRRVPVARRYRGSPFPQVSP</sequence>
<protein>
    <submittedName>
        <fullName evidence="2">Uncharacterized protein</fullName>
    </submittedName>
</protein>
<accession>A0AAD7WSJ9</accession>
<dbReference type="Proteomes" id="UP001221898">
    <property type="component" value="Unassembled WGS sequence"/>
</dbReference>